<dbReference type="SUPFAM" id="SSF50965">
    <property type="entry name" value="Galactose oxidase, central domain"/>
    <property type="match status" value="1"/>
</dbReference>
<dbReference type="NCBIfam" id="TIGR01640">
    <property type="entry name" value="F_box_assoc_1"/>
    <property type="match status" value="1"/>
</dbReference>
<protein>
    <submittedName>
        <fullName evidence="1">Putative F-box domain, galactose oxidase/kelch, beta-propeller, kelch-type beta propeller</fullName>
    </submittedName>
</protein>
<dbReference type="Pfam" id="PF00646">
    <property type="entry name" value="F-box"/>
    <property type="match status" value="1"/>
</dbReference>
<dbReference type="InterPro" id="IPR036047">
    <property type="entry name" value="F-box-like_dom_sf"/>
</dbReference>
<reference evidence="2" key="1">
    <citation type="journal article" date="2020" name="Nat. Commun.">
        <title>Genome sequence of the cluster root forming white lupin.</title>
        <authorList>
            <person name="Hufnagel B."/>
            <person name="Marques A."/>
            <person name="Soriano A."/>
            <person name="Marques L."/>
            <person name="Divol F."/>
            <person name="Doumas P."/>
            <person name="Sallet E."/>
            <person name="Mancinotti D."/>
            <person name="Carrere S."/>
            <person name="Marande W."/>
            <person name="Arribat S."/>
            <person name="Keller J."/>
            <person name="Huneau C."/>
            <person name="Blein T."/>
            <person name="Aime D."/>
            <person name="Laguerre M."/>
            <person name="Taylor J."/>
            <person name="Schubert V."/>
            <person name="Nelson M."/>
            <person name="Geu-Flores F."/>
            <person name="Crespi M."/>
            <person name="Gallardo-Guerrero K."/>
            <person name="Delaux P.-M."/>
            <person name="Salse J."/>
            <person name="Berges H."/>
            <person name="Guyot R."/>
            <person name="Gouzy J."/>
            <person name="Peret B."/>
        </authorList>
    </citation>
    <scope>NUCLEOTIDE SEQUENCE [LARGE SCALE GENOMIC DNA]</scope>
    <source>
        <strain evidence="2">cv. Amiga</strain>
    </source>
</reference>
<dbReference type="InterPro" id="IPR001810">
    <property type="entry name" value="F-box_dom"/>
</dbReference>
<dbReference type="PROSITE" id="PS50181">
    <property type="entry name" value="FBOX"/>
    <property type="match status" value="1"/>
</dbReference>
<dbReference type="PANTHER" id="PTHR31672:SF13">
    <property type="entry name" value="F-BOX PROTEIN CPR30-LIKE"/>
    <property type="match status" value="1"/>
</dbReference>
<dbReference type="PANTHER" id="PTHR31672">
    <property type="entry name" value="BNACNNG10540D PROTEIN"/>
    <property type="match status" value="1"/>
</dbReference>
<organism evidence="1 2">
    <name type="scientific">Lupinus albus</name>
    <name type="common">White lupine</name>
    <name type="synonym">Lupinus termis</name>
    <dbReference type="NCBI Taxonomy" id="3870"/>
    <lineage>
        <taxon>Eukaryota</taxon>
        <taxon>Viridiplantae</taxon>
        <taxon>Streptophyta</taxon>
        <taxon>Embryophyta</taxon>
        <taxon>Tracheophyta</taxon>
        <taxon>Spermatophyta</taxon>
        <taxon>Magnoliopsida</taxon>
        <taxon>eudicotyledons</taxon>
        <taxon>Gunneridae</taxon>
        <taxon>Pentapetalae</taxon>
        <taxon>rosids</taxon>
        <taxon>fabids</taxon>
        <taxon>Fabales</taxon>
        <taxon>Fabaceae</taxon>
        <taxon>Papilionoideae</taxon>
        <taxon>50 kb inversion clade</taxon>
        <taxon>genistoids sensu lato</taxon>
        <taxon>core genistoids</taxon>
        <taxon>Genisteae</taxon>
        <taxon>Lupinus</taxon>
    </lineage>
</organism>
<gene>
    <name evidence="1" type="ORF">Lalb_Chr05g0228031</name>
</gene>
<sequence>MATTKHEKVSINIPYDLIFNILSKLPIKSLRRFSCVTPSWANLLENPNFMMMYTHNFFRDNDHDTSIFLRQGMVEPYDDNSFLLCGERFENKVKLYLPHAIQDDEFKCRFKLGSIINGTICLYNELQFGEDEIVQKVVLWNLSSNEFKIIPPDVHCPPGFFLQVYFSGFGFVKLTNDYKLIRKLNFVIIGNWDGVIEDYPVSSWQLYSLKSNSWKELDFEMPSNLSNDEIYFNGMCHWWGRKIFDEEELVLVSFNLSDEVFYTTQVDTTKCYLLFTRALVVINDSIATIVMHEDENCYDISILGEIGVKESWTKIITIGPIPCISYPIGSIPCISYPIGVWIRGKIFFRESITKEIFWFDLSVRLI</sequence>
<dbReference type="AlphaFoldDB" id="A0A6A4QLL3"/>
<proteinExistence type="predicted"/>
<evidence type="ECO:0000313" key="1">
    <source>
        <dbReference type="EMBL" id="KAE9614429.1"/>
    </source>
</evidence>
<dbReference type="SMART" id="SM00256">
    <property type="entry name" value="FBOX"/>
    <property type="match status" value="1"/>
</dbReference>
<dbReference type="EMBL" id="WOCE01000005">
    <property type="protein sequence ID" value="KAE9614429.1"/>
    <property type="molecule type" value="Genomic_DNA"/>
</dbReference>
<dbReference type="Proteomes" id="UP000447434">
    <property type="component" value="Chromosome 5"/>
</dbReference>
<dbReference type="InterPro" id="IPR050796">
    <property type="entry name" value="SCF_F-box_component"/>
</dbReference>
<dbReference type="InterPro" id="IPR011043">
    <property type="entry name" value="Gal_Oxase/kelch_b-propeller"/>
</dbReference>
<dbReference type="Pfam" id="PF07734">
    <property type="entry name" value="FBA_1"/>
    <property type="match status" value="1"/>
</dbReference>
<dbReference type="InterPro" id="IPR006527">
    <property type="entry name" value="F-box-assoc_dom_typ1"/>
</dbReference>
<comment type="caution">
    <text evidence="1">The sequence shown here is derived from an EMBL/GenBank/DDBJ whole genome shotgun (WGS) entry which is preliminary data.</text>
</comment>
<dbReference type="InterPro" id="IPR017451">
    <property type="entry name" value="F-box-assoc_interact_dom"/>
</dbReference>
<name>A0A6A4QLL3_LUPAL</name>
<keyword evidence="2" id="KW-1185">Reference proteome</keyword>
<evidence type="ECO:0000313" key="2">
    <source>
        <dbReference type="Proteomes" id="UP000447434"/>
    </source>
</evidence>
<dbReference type="SUPFAM" id="SSF81383">
    <property type="entry name" value="F-box domain"/>
    <property type="match status" value="1"/>
</dbReference>
<accession>A0A6A4QLL3</accession>
<dbReference type="OrthoDB" id="1555129at2759"/>